<dbReference type="GO" id="GO:0003677">
    <property type="term" value="F:DNA binding"/>
    <property type="evidence" value="ECO:0007669"/>
    <property type="project" value="UniProtKB-UniRule"/>
</dbReference>
<comment type="caution">
    <text evidence="6">Lacks conserved residue(s) required for the propagation of feature annotation.</text>
</comment>
<feature type="domain" description="RNA polymerase sigma-70" evidence="9">
    <location>
        <begin position="345"/>
        <end position="358"/>
    </location>
</feature>
<dbReference type="InterPro" id="IPR013324">
    <property type="entry name" value="RNA_pol_sigma_r3/r4-like"/>
</dbReference>
<dbReference type="Pfam" id="PF00140">
    <property type="entry name" value="Sigma70_r1_2"/>
    <property type="match status" value="1"/>
</dbReference>
<dbReference type="InterPro" id="IPR036388">
    <property type="entry name" value="WH-like_DNA-bd_sf"/>
</dbReference>
<dbReference type="CDD" id="cd06171">
    <property type="entry name" value="Sigma70_r4"/>
    <property type="match status" value="1"/>
</dbReference>
<dbReference type="OrthoDB" id="9809557at2"/>
<evidence type="ECO:0000256" key="4">
    <source>
        <dbReference type="ARBA" id="ARBA00023125"/>
    </source>
</evidence>
<evidence type="ECO:0000256" key="8">
    <source>
        <dbReference type="SAM" id="MobiDB-lite"/>
    </source>
</evidence>
<dbReference type="PROSITE" id="PS00716">
    <property type="entry name" value="SIGMA70_2"/>
    <property type="match status" value="1"/>
</dbReference>
<evidence type="ECO:0000256" key="2">
    <source>
        <dbReference type="ARBA" id="ARBA00023015"/>
    </source>
</evidence>
<dbReference type="InterPro" id="IPR007630">
    <property type="entry name" value="RNA_pol_sigma70_r4"/>
</dbReference>
<evidence type="ECO:0000256" key="6">
    <source>
        <dbReference type="HAMAP-Rule" id="MF_00963"/>
    </source>
</evidence>
<evidence type="ECO:0000259" key="10">
    <source>
        <dbReference type="PROSITE" id="PS00716"/>
    </source>
</evidence>
<dbReference type="GO" id="GO:0006352">
    <property type="term" value="P:DNA-templated transcription initiation"/>
    <property type="evidence" value="ECO:0007669"/>
    <property type="project" value="UniProtKB-UniRule"/>
</dbReference>
<dbReference type="Pfam" id="PF04539">
    <property type="entry name" value="Sigma70_r3"/>
    <property type="match status" value="1"/>
</dbReference>
<dbReference type="RefSeq" id="WP_014100723.1">
    <property type="nucleotide sequence ID" value="NC_016024.1"/>
</dbReference>
<dbReference type="InterPro" id="IPR013325">
    <property type="entry name" value="RNA_pol_sigma_r2"/>
</dbReference>
<feature type="DNA-binding region" description="H-T-H motif" evidence="6">
    <location>
        <begin position="516"/>
        <end position="535"/>
    </location>
</feature>
<dbReference type="HOGENOM" id="CLU_014793_7_2_0"/>
<dbReference type="GO" id="GO:0005737">
    <property type="term" value="C:cytoplasm"/>
    <property type="evidence" value="ECO:0007669"/>
    <property type="project" value="UniProtKB-SubCell"/>
</dbReference>
<keyword evidence="2 6" id="KW-0805">Transcription regulation</keyword>
<dbReference type="InterPro" id="IPR000943">
    <property type="entry name" value="RNA_pol_sigma70"/>
</dbReference>
<dbReference type="InterPro" id="IPR014284">
    <property type="entry name" value="RNA_pol_sigma-70_dom"/>
</dbReference>
<dbReference type="InterPro" id="IPR009042">
    <property type="entry name" value="RNA_pol_sigma70_r1_2"/>
</dbReference>
<comment type="subunit">
    <text evidence="6">Interacts transiently with the RNA polymerase catalytic core.</text>
</comment>
<organism evidence="11 12">
    <name type="scientific">Chloracidobacterium thermophilum (strain B)</name>
    <dbReference type="NCBI Taxonomy" id="981222"/>
    <lineage>
        <taxon>Bacteria</taxon>
        <taxon>Pseudomonadati</taxon>
        <taxon>Acidobacteriota</taxon>
        <taxon>Terriglobia</taxon>
        <taxon>Terriglobales</taxon>
        <taxon>Acidobacteriaceae</taxon>
        <taxon>Chloracidobacterium</taxon>
    </lineage>
</organism>
<dbReference type="FunFam" id="1.10.601.10:FF:000001">
    <property type="entry name" value="RNA polymerase sigma factor SigA"/>
    <property type="match status" value="1"/>
</dbReference>
<keyword evidence="12" id="KW-1185">Reference proteome</keyword>
<dbReference type="PANTHER" id="PTHR30603:SF60">
    <property type="entry name" value="RNA POLYMERASE SIGMA FACTOR RPOD"/>
    <property type="match status" value="1"/>
</dbReference>
<dbReference type="Proteomes" id="UP000006791">
    <property type="component" value="Chromosome 1"/>
</dbReference>
<dbReference type="InterPro" id="IPR050239">
    <property type="entry name" value="Sigma-70_RNA_pol_init_factors"/>
</dbReference>
<feature type="region of interest" description="Disordered" evidence="8">
    <location>
        <begin position="38"/>
        <end position="78"/>
    </location>
</feature>
<gene>
    <name evidence="6" type="primary">sigA</name>
    <name evidence="11" type="ordered locus">Cabther_A2251</name>
</gene>
<feature type="domain" description="RNA polymerase sigma-70" evidence="10">
    <location>
        <begin position="515"/>
        <end position="541"/>
    </location>
</feature>
<dbReference type="Pfam" id="PF04542">
    <property type="entry name" value="Sigma70_r2"/>
    <property type="match status" value="1"/>
</dbReference>
<evidence type="ECO:0000313" key="11">
    <source>
        <dbReference type="EMBL" id="AEP12986.1"/>
    </source>
</evidence>
<dbReference type="Pfam" id="PF04545">
    <property type="entry name" value="Sigma70_r4"/>
    <property type="match status" value="1"/>
</dbReference>
<dbReference type="InterPro" id="IPR012760">
    <property type="entry name" value="RNA_pol_sigma_RpoD_C"/>
</dbReference>
<dbReference type="NCBIfam" id="TIGR02937">
    <property type="entry name" value="sigma70-ECF"/>
    <property type="match status" value="1"/>
</dbReference>
<comment type="subcellular location">
    <subcellularLocation>
        <location evidence="6">Cytoplasm</location>
    </subcellularLocation>
</comment>
<dbReference type="AlphaFoldDB" id="G2LF58"/>
<sequence length="558" mass="64480">MRLDLKENLMDSDTDPTAEGALPALDLEKFLAEIDSTASEEDDFILDSEAEDTEELEEAIEDAESGVTPPPDLSASESDRSLDAMTLYLREMSNVALLTREDEVNIAKRIERGRRRLYKAHSRSLIVAEQLEEIAEQLKERKIGIRQVIDTSDSDAEDITLENEERYLIETIERFQTISRMLAHIREEAAKIEKERKRAPRKAQQRYRKYLRKRVELSRLIRSVLFSDQIRQKFNDRIRAVVRQIQDAERKIENAQAALKDKQRRARIDEAETRAQIEQAQKVIADIEKRYLEPASRIKGSLREIFSSTEEAEKARREMIEANLRLVVSIAKNYINRSRGLQFSDLIQEGNIGLMRAVEKFDYRRGYKFSTYATWWIRQAVTRAIADQGRTIRVPVHMVETINKIVRTARLMVQELGREPTHEELAQRTDLPVVKVRQALKIAQEPISLETPIGDDGESNLGSFIEDRNSLNPAEMIVGKGLREATLEVLSTLTQREAQILKMRFGLDGDGQERTLEEVGRHFSVTRERIRQIEAKALRKLRHPSRSRKLKTFFDDGQ</sequence>
<evidence type="ECO:0000313" key="12">
    <source>
        <dbReference type="Proteomes" id="UP000006791"/>
    </source>
</evidence>
<evidence type="ECO:0000256" key="3">
    <source>
        <dbReference type="ARBA" id="ARBA00023082"/>
    </source>
</evidence>
<comment type="similarity">
    <text evidence="6">Belongs to the sigma-70 factor family. RpoD/SigA subfamily.</text>
</comment>
<dbReference type="PRINTS" id="PR00046">
    <property type="entry name" value="SIGMA70FCT"/>
</dbReference>
<evidence type="ECO:0000256" key="1">
    <source>
        <dbReference type="ARBA" id="ARBA00022490"/>
    </source>
</evidence>
<dbReference type="STRING" id="981222.Cabther_A2251"/>
<keyword evidence="4 6" id="KW-0238">DNA-binding</keyword>
<dbReference type="InterPro" id="IPR007627">
    <property type="entry name" value="RNA_pol_sigma70_r2"/>
</dbReference>
<feature type="short sequence motif" description="Interaction with polymerase core subunit RpoC" evidence="6">
    <location>
        <begin position="345"/>
        <end position="348"/>
    </location>
</feature>
<dbReference type="NCBIfam" id="TIGR02393">
    <property type="entry name" value="RpoD_Cterm"/>
    <property type="match status" value="1"/>
</dbReference>
<dbReference type="InterPro" id="IPR028630">
    <property type="entry name" value="Sigma70_RpoD"/>
</dbReference>
<evidence type="ECO:0000256" key="5">
    <source>
        <dbReference type="ARBA" id="ARBA00023163"/>
    </source>
</evidence>
<dbReference type="PROSITE" id="PS00715">
    <property type="entry name" value="SIGMA70_1"/>
    <property type="match status" value="1"/>
</dbReference>
<keyword evidence="7" id="KW-0175">Coiled coil</keyword>
<dbReference type="Gene3D" id="1.10.10.10">
    <property type="entry name" value="Winged helix-like DNA-binding domain superfamily/Winged helix DNA-binding domain"/>
    <property type="match status" value="2"/>
</dbReference>
<accession>G2LF58</accession>
<evidence type="ECO:0000259" key="9">
    <source>
        <dbReference type="PROSITE" id="PS00715"/>
    </source>
</evidence>
<dbReference type="SUPFAM" id="SSF88946">
    <property type="entry name" value="Sigma2 domain of RNA polymerase sigma factors"/>
    <property type="match status" value="1"/>
</dbReference>
<dbReference type="Gene3D" id="1.10.601.10">
    <property type="entry name" value="RNA Polymerase Primary Sigma Factor"/>
    <property type="match status" value="1"/>
</dbReference>
<reference evidence="11 12" key="1">
    <citation type="journal article" date="2012" name="Environ. Microbiol.">
        <title>Complete genome of Candidatus Chloracidobacterium thermophilum, a chlorophyll-based photoheterotroph belonging to the phylum Acidobacteria.</title>
        <authorList>
            <person name="Garcia Costas A.M."/>
            <person name="Liu Z."/>
            <person name="Tomsho L.P."/>
            <person name="Schuster S.C."/>
            <person name="Ward D.M."/>
            <person name="Bryant D.A."/>
        </authorList>
    </citation>
    <scope>NUCLEOTIDE SEQUENCE [LARGE SCALE GENOMIC DNA]</scope>
    <source>
        <strain evidence="11 12">B</strain>
    </source>
</reference>
<comment type="function">
    <text evidence="6">Sigma factors are initiation factors that promote the attachment of RNA polymerase to specific initiation sites and are then released. This sigma factor is the primary sigma factor during exponential growth.</text>
</comment>
<dbReference type="SUPFAM" id="SSF88659">
    <property type="entry name" value="Sigma3 and sigma4 domains of RNA polymerase sigma factors"/>
    <property type="match status" value="2"/>
</dbReference>
<dbReference type="GO" id="GO:0016987">
    <property type="term" value="F:sigma factor activity"/>
    <property type="evidence" value="ECO:0007669"/>
    <property type="project" value="UniProtKB-UniRule"/>
</dbReference>
<protein>
    <recommendedName>
        <fullName evidence="6">RNA polymerase sigma factor SigA</fullName>
    </recommendedName>
</protein>
<dbReference type="InterPro" id="IPR007624">
    <property type="entry name" value="RNA_pol_sigma70_r3"/>
</dbReference>
<feature type="compositionally biased region" description="Acidic residues" evidence="8">
    <location>
        <begin position="38"/>
        <end position="64"/>
    </location>
</feature>
<feature type="region of interest" description="Disordered" evidence="8">
    <location>
        <begin position="1"/>
        <end position="21"/>
    </location>
</feature>
<name>G2LF58_CHLTF</name>
<evidence type="ECO:0000256" key="7">
    <source>
        <dbReference type="SAM" id="Coils"/>
    </source>
</evidence>
<proteinExistence type="inferred from homology"/>
<dbReference type="KEGG" id="ctm:Cabther_A2251"/>
<dbReference type="HAMAP" id="MF_00963">
    <property type="entry name" value="Sigma70_RpoD_SigA"/>
    <property type="match status" value="1"/>
</dbReference>
<feature type="coiled-coil region" evidence="7">
    <location>
        <begin position="231"/>
        <end position="290"/>
    </location>
</feature>
<keyword evidence="5 6" id="KW-0804">Transcription</keyword>
<dbReference type="EMBL" id="CP002514">
    <property type="protein sequence ID" value="AEP12986.1"/>
    <property type="molecule type" value="Genomic_DNA"/>
</dbReference>
<dbReference type="PANTHER" id="PTHR30603">
    <property type="entry name" value="RNA POLYMERASE SIGMA FACTOR RPO"/>
    <property type="match status" value="1"/>
</dbReference>
<keyword evidence="3 6" id="KW-0731">Sigma factor</keyword>
<keyword evidence="1 6" id="KW-0963">Cytoplasm</keyword>
<feature type="region of interest" description="Sigma-70 factor domain-3" evidence="6">
    <location>
        <begin position="400"/>
        <end position="476"/>
    </location>
</feature>